<gene>
    <name evidence="1" type="ORF">vBKpnF48_94</name>
</gene>
<evidence type="ECO:0000313" key="1">
    <source>
        <dbReference type="EMBL" id="AUO78719.1"/>
    </source>
</evidence>
<organism evidence="1 2">
    <name type="scientific">Klebsiella phage vB_Kpn_F48</name>
    <dbReference type="NCBI Taxonomy" id="2070028"/>
    <lineage>
        <taxon>Viruses</taxon>
        <taxon>Duplodnaviria</taxon>
        <taxon>Heunggongvirae</taxon>
        <taxon>Uroviricota</taxon>
        <taxon>Caudoviricetes</taxon>
        <taxon>Marfavirus</taxon>
        <taxon>Marfavirus F48</taxon>
    </lineage>
</organism>
<accession>A0A2I6UFG5</accession>
<name>A0A2I6UFG5_9CAUD</name>
<reference evidence="2" key="1">
    <citation type="submission" date="2018-01" db="EMBL/GenBank/DDBJ databases">
        <title>Direct submission.</title>
        <authorList>
            <person name="Ciacci N."/>
        </authorList>
    </citation>
    <scope>NUCLEOTIDE SEQUENCE [LARGE SCALE GENOMIC DNA]</scope>
</reference>
<dbReference type="SUPFAM" id="SSF52540">
    <property type="entry name" value="P-loop containing nucleoside triphosphate hydrolases"/>
    <property type="match status" value="1"/>
</dbReference>
<dbReference type="EMBL" id="MG746602">
    <property type="protein sequence ID" value="AUO78719.1"/>
    <property type="molecule type" value="Genomic_DNA"/>
</dbReference>
<proteinExistence type="predicted"/>
<evidence type="ECO:0000313" key="2">
    <source>
        <dbReference type="Proteomes" id="UP000240294"/>
    </source>
</evidence>
<protein>
    <submittedName>
        <fullName evidence="1">Uncharacterized protein</fullName>
    </submittedName>
</protein>
<dbReference type="Proteomes" id="UP000240294">
    <property type="component" value="Genome"/>
</dbReference>
<dbReference type="InterPro" id="IPR027417">
    <property type="entry name" value="P-loop_NTPase"/>
</dbReference>
<dbReference type="Gene3D" id="3.40.50.300">
    <property type="entry name" value="P-loop containing nucleotide triphosphate hydrolases"/>
    <property type="match status" value="1"/>
</dbReference>
<sequence length="179" mass="20997">MSPKIIVVDGPDNSGKSTFIKILVRNPKVKLIDFPKSINGKCISLGTDNDKALVETLYKFLDPNFVYILDRGYPSNIVYSGFLRGEIDPYEHLKDWIRFKQEFDVVEVILSRNKLDEDFEDDLIKLTKDEFNLTITEYERNFENVFKLLEHDGFNRVLRYNEDEAKRLFAYIENKTGIK</sequence>
<keyword evidence="2" id="KW-1185">Reference proteome</keyword>